<evidence type="ECO:0000313" key="2">
    <source>
        <dbReference type="EMBL" id="SFU28515.1"/>
    </source>
</evidence>
<name>A0A1I7EX97_9FIRM</name>
<dbReference type="InterPro" id="IPR014879">
    <property type="entry name" value="Spo0A_C"/>
</dbReference>
<dbReference type="GO" id="GO:0003700">
    <property type="term" value="F:DNA-binding transcription factor activity"/>
    <property type="evidence" value="ECO:0007669"/>
    <property type="project" value="InterPro"/>
</dbReference>
<dbReference type="EMBL" id="FPBT01000001">
    <property type="protein sequence ID" value="SFU28515.1"/>
    <property type="molecule type" value="Genomic_DNA"/>
</dbReference>
<evidence type="ECO:0000259" key="1">
    <source>
        <dbReference type="Pfam" id="PF08769"/>
    </source>
</evidence>
<dbReference type="InterPro" id="IPR036388">
    <property type="entry name" value="WH-like_DNA-bd_sf"/>
</dbReference>
<dbReference type="AlphaFoldDB" id="A0A1I7EX97"/>
<dbReference type="GO" id="GO:0003743">
    <property type="term" value="F:translation initiation factor activity"/>
    <property type="evidence" value="ECO:0007669"/>
    <property type="project" value="UniProtKB-KW"/>
</dbReference>
<sequence>MNGYWRKSRELSKEEETMLQLRTERLLLRLGIPMNLNGFKYLCRCCVHTVLDPTILQRITKTVYPIVADEFNVTVGSVEIAIRRAIDAAWNEQAGIFRQRYTDLSLGHCWKKPKNTEFISVVAWRLRYELPGRTEYGDILPGMMAADTSRSYRQEL</sequence>
<dbReference type="InterPro" id="IPR016032">
    <property type="entry name" value="Sig_transdc_resp-reg_C-effctor"/>
</dbReference>
<dbReference type="STRING" id="155865.SAMN05216515_10276"/>
<reference evidence="2 3" key="1">
    <citation type="submission" date="2016-10" db="EMBL/GenBank/DDBJ databases">
        <authorList>
            <person name="de Groot N.N."/>
        </authorList>
    </citation>
    <scope>NUCLEOTIDE SEQUENCE [LARGE SCALE GENOMIC DNA]</scope>
    <source>
        <strain evidence="2 3">KHGC13</strain>
    </source>
</reference>
<evidence type="ECO:0000313" key="3">
    <source>
        <dbReference type="Proteomes" id="UP000198817"/>
    </source>
</evidence>
<proteinExistence type="predicted"/>
<keyword evidence="2" id="KW-0648">Protein biosynthesis</keyword>
<dbReference type="OrthoDB" id="9780153at2"/>
<dbReference type="Pfam" id="PF08769">
    <property type="entry name" value="Spo0A_C"/>
    <property type="match status" value="1"/>
</dbReference>
<dbReference type="GO" id="GO:0003677">
    <property type="term" value="F:DNA binding"/>
    <property type="evidence" value="ECO:0007669"/>
    <property type="project" value="InterPro"/>
</dbReference>
<dbReference type="GO" id="GO:0042173">
    <property type="term" value="P:regulation of sporulation resulting in formation of a cellular spore"/>
    <property type="evidence" value="ECO:0007669"/>
    <property type="project" value="InterPro"/>
</dbReference>
<protein>
    <submittedName>
        <fullName evidence="2">Sporulation initiation factor Spo0A C terminal</fullName>
    </submittedName>
</protein>
<dbReference type="Proteomes" id="UP000198817">
    <property type="component" value="Unassembled WGS sequence"/>
</dbReference>
<organism evidence="2 3">
    <name type="scientific">Eubacterium pyruvativorans</name>
    <dbReference type="NCBI Taxonomy" id="155865"/>
    <lineage>
        <taxon>Bacteria</taxon>
        <taxon>Bacillati</taxon>
        <taxon>Bacillota</taxon>
        <taxon>Clostridia</taxon>
        <taxon>Eubacteriales</taxon>
        <taxon>Eubacteriaceae</taxon>
        <taxon>Eubacterium</taxon>
    </lineage>
</organism>
<dbReference type="GO" id="GO:0005737">
    <property type="term" value="C:cytoplasm"/>
    <property type="evidence" value="ECO:0007669"/>
    <property type="project" value="InterPro"/>
</dbReference>
<keyword evidence="2" id="KW-0396">Initiation factor</keyword>
<feature type="domain" description="Sporulation initiation factor Spo0A C-terminal" evidence="1">
    <location>
        <begin position="25"/>
        <end position="125"/>
    </location>
</feature>
<dbReference type="SUPFAM" id="SSF46894">
    <property type="entry name" value="C-terminal effector domain of the bipartite response regulators"/>
    <property type="match status" value="1"/>
</dbReference>
<keyword evidence="3" id="KW-1185">Reference proteome</keyword>
<gene>
    <name evidence="2" type="ORF">SAMN05216508_10175</name>
</gene>
<dbReference type="RefSeq" id="WP_090469136.1">
    <property type="nucleotide sequence ID" value="NZ_FOWF01000002.1"/>
</dbReference>
<dbReference type="GO" id="GO:0005509">
    <property type="term" value="F:calcium ion binding"/>
    <property type="evidence" value="ECO:0007669"/>
    <property type="project" value="InterPro"/>
</dbReference>
<dbReference type="Gene3D" id="1.10.10.10">
    <property type="entry name" value="Winged helix-like DNA-binding domain superfamily/Winged helix DNA-binding domain"/>
    <property type="match status" value="1"/>
</dbReference>
<accession>A0A1I7EX97</accession>